<evidence type="ECO:0000256" key="1">
    <source>
        <dbReference type="ARBA" id="ARBA00009437"/>
    </source>
</evidence>
<dbReference type="AlphaFoldDB" id="A0A845BSB2"/>
<dbReference type="SUPFAM" id="SSF53850">
    <property type="entry name" value="Periplasmic binding protein-like II"/>
    <property type="match status" value="1"/>
</dbReference>
<organism evidence="6 7">
    <name type="scientific">Craterilacuibacter sinensis</name>
    <dbReference type="NCBI Taxonomy" id="2686017"/>
    <lineage>
        <taxon>Bacteria</taxon>
        <taxon>Pseudomonadati</taxon>
        <taxon>Pseudomonadota</taxon>
        <taxon>Betaproteobacteria</taxon>
        <taxon>Neisseriales</taxon>
        <taxon>Neisseriaceae</taxon>
        <taxon>Craterilacuibacter</taxon>
    </lineage>
</organism>
<dbReference type="Pfam" id="PF00126">
    <property type="entry name" value="HTH_1"/>
    <property type="match status" value="1"/>
</dbReference>
<dbReference type="GO" id="GO:0003700">
    <property type="term" value="F:DNA-binding transcription factor activity"/>
    <property type="evidence" value="ECO:0007669"/>
    <property type="project" value="InterPro"/>
</dbReference>
<evidence type="ECO:0000256" key="3">
    <source>
        <dbReference type="ARBA" id="ARBA00023125"/>
    </source>
</evidence>
<dbReference type="RefSeq" id="WP_160796475.1">
    <property type="nucleotide sequence ID" value="NZ_WSSB01000007.1"/>
</dbReference>
<dbReference type="FunFam" id="1.10.10.10:FF:000001">
    <property type="entry name" value="LysR family transcriptional regulator"/>
    <property type="match status" value="1"/>
</dbReference>
<dbReference type="PANTHER" id="PTHR30537">
    <property type="entry name" value="HTH-TYPE TRANSCRIPTIONAL REGULATOR"/>
    <property type="match status" value="1"/>
</dbReference>
<name>A0A845BSB2_9NEIS</name>
<dbReference type="InterPro" id="IPR058163">
    <property type="entry name" value="LysR-type_TF_proteobact-type"/>
</dbReference>
<accession>A0A845BSB2</accession>
<dbReference type="InterPro" id="IPR036390">
    <property type="entry name" value="WH_DNA-bd_sf"/>
</dbReference>
<dbReference type="PANTHER" id="PTHR30537:SF35">
    <property type="entry name" value="TRANSCRIPTIONAL REGULATORY PROTEIN"/>
    <property type="match status" value="1"/>
</dbReference>
<evidence type="ECO:0000313" key="6">
    <source>
        <dbReference type="EMBL" id="MXR37086.1"/>
    </source>
</evidence>
<keyword evidence="3" id="KW-0238">DNA-binding</keyword>
<evidence type="ECO:0000256" key="4">
    <source>
        <dbReference type="ARBA" id="ARBA00023163"/>
    </source>
</evidence>
<keyword evidence="7" id="KW-1185">Reference proteome</keyword>
<protein>
    <submittedName>
        <fullName evidence="6">LysR family transcriptional regulator</fullName>
    </submittedName>
</protein>
<keyword evidence="4" id="KW-0804">Transcription</keyword>
<comment type="caution">
    <text evidence="6">The sequence shown here is derived from an EMBL/GenBank/DDBJ whole genome shotgun (WGS) entry which is preliminary data.</text>
</comment>
<evidence type="ECO:0000313" key="7">
    <source>
        <dbReference type="Proteomes" id="UP000467214"/>
    </source>
</evidence>
<dbReference type="CDD" id="cd08422">
    <property type="entry name" value="PBP2_CrgA_like"/>
    <property type="match status" value="1"/>
</dbReference>
<keyword evidence="2" id="KW-0805">Transcription regulation</keyword>
<feature type="domain" description="HTH lysR-type" evidence="5">
    <location>
        <begin position="1"/>
        <end position="59"/>
    </location>
</feature>
<dbReference type="EMBL" id="WSSB01000007">
    <property type="protein sequence ID" value="MXR37086.1"/>
    <property type="molecule type" value="Genomic_DNA"/>
</dbReference>
<proteinExistence type="inferred from homology"/>
<reference evidence="6 7" key="1">
    <citation type="submission" date="2019-12" db="EMBL/GenBank/DDBJ databases">
        <title>Neisseriaceae gen. nov. sp. Genome sequencing and assembly.</title>
        <authorList>
            <person name="Liu Z."/>
            <person name="Li A."/>
        </authorList>
    </citation>
    <scope>NUCLEOTIDE SEQUENCE [LARGE SCALE GENOMIC DNA]</scope>
    <source>
        <strain evidence="6 7">B2N2-7</strain>
    </source>
</reference>
<dbReference type="InterPro" id="IPR036388">
    <property type="entry name" value="WH-like_DNA-bd_sf"/>
</dbReference>
<dbReference type="Proteomes" id="UP000467214">
    <property type="component" value="Unassembled WGS sequence"/>
</dbReference>
<gene>
    <name evidence="6" type="ORF">GQF02_08890</name>
</gene>
<evidence type="ECO:0000256" key="2">
    <source>
        <dbReference type="ARBA" id="ARBA00023015"/>
    </source>
</evidence>
<evidence type="ECO:0000259" key="5">
    <source>
        <dbReference type="PROSITE" id="PS50931"/>
    </source>
</evidence>
<dbReference type="SUPFAM" id="SSF46785">
    <property type="entry name" value="Winged helix' DNA-binding domain"/>
    <property type="match status" value="1"/>
</dbReference>
<dbReference type="InterPro" id="IPR005119">
    <property type="entry name" value="LysR_subst-bd"/>
</dbReference>
<dbReference type="Pfam" id="PF03466">
    <property type="entry name" value="LysR_substrate"/>
    <property type="match status" value="1"/>
</dbReference>
<dbReference type="GO" id="GO:0006351">
    <property type="term" value="P:DNA-templated transcription"/>
    <property type="evidence" value="ECO:0007669"/>
    <property type="project" value="TreeGrafter"/>
</dbReference>
<dbReference type="PROSITE" id="PS50931">
    <property type="entry name" value="HTH_LYSR"/>
    <property type="match status" value="1"/>
</dbReference>
<dbReference type="InterPro" id="IPR000847">
    <property type="entry name" value="LysR_HTH_N"/>
</dbReference>
<dbReference type="Gene3D" id="1.10.10.10">
    <property type="entry name" value="Winged helix-like DNA-binding domain superfamily/Winged helix DNA-binding domain"/>
    <property type="match status" value="1"/>
</dbReference>
<dbReference type="FunFam" id="3.40.190.290:FF:000001">
    <property type="entry name" value="Transcriptional regulator, LysR family"/>
    <property type="match status" value="1"/>
</dbReference>
<dbReference type="Gene3D" id="3.40.190.290">
    <property type="match status" value="1"/>
</dbReference>
<dbReference type="GO" id="GO:0043565">
    <property type="term" value="F:sequence-specific DNA binding"/>
    <property type="evidence" value="ECO:0007669"/>
    <property type="project" value="TreeGrafter"/>
</dbReference>
<comment type="similarity">
    <text evidence="1">Belongs to the LysR transcriptional regulatory family.</text>
</comment>
<sequence>MDKLEAMRALVAVVDQGSFVGAASQLEQGKTRLSRLVADLEMQLGVRLMQRTTRRLSLTEEGLRYVARCREVLQAIAEAEAEAASHSLEPRGLLRMSAPLSFGARYLAPLWAEFAAIHPDIRLDIDLSDRKIDLIEDGFDLAIRISSEQPDSQLIVRQLCSARLMVCASPDYLASHPPLQHPQDITQHAVIDYSYASQRQLWILQNKEEVCSVRVDSRLVANNGDVCRQFALAHLGLVRQPGFIVGEDIAAGRLLEVLPQWSAGEVAIYALYPSRKYLPLKVRTMVDFLHTRLDAAAWSGAARVV</sequence>